<dbReference type="PANTHER" id="PTHR33544">
    <property type="entry name" value="DUF4005 DOMAIN-CONTAINING PROTEIN-RELATED"/>
    <property type="match status" value="1"/>
</dbReference>
<dbReference type="InterPro" id="IPR040344">
    <property type="entry name" value="At3g17950-like"/>
</dbReference>
<sequence>MAEQDDGWPLGLQPPNVRTGLIRNRDLSGSFSLNTLLTDSPSSSTDSSSGLDTESTGSFFHERRITLGSLIGISNILELSRRSVRGRRAEVLRGKKNYRSKMIWLFSLCTKDNADDVDNMNNGPSLGHFLEVERRASSGYRRNHGSPGFYEPEEFGQQSMNASDDSSNPLFINGRVAPPRSTPWFGSDVGRRSGGGSNHENGGCGVSLLLLCMCGQPTN</sequence>
<dbReference type="AlphaFoldDB" id="A0A1U7ZEM3"/>
<evidence type="ECO:0000313" key="2">
    <source>
        <dbReference type="RefSeq" id="XP_010252130.1"/>
    </source>
</evidence>
<dbReference type="GeneID" id="104593813"/>
<keyword evidence="1" id="KW-1185">Reference proteome</keyword>
<evidence type="ECO:0000313" key="1">
    <source>
        <dbReference type="Proteomes" id="UP000189703"/>
    </source>
</evidence>
<dbReference type="Proteomes" id="UP000189703">
    <property type="component" value="Unplaced"/>
</dbReference>
<name>A0A1U7ZEM3_NELNU</name>
<evidence type="ECO:0000313" key="3">
    <source>
        <dbReference type="RefSeq" id="XP_010252131.1"/>
    </source>
</evidence>
<dbReference type="OMA" id="GIYINIM"/>
<reference evidence="2 3" key="1">
    <citation type="submission" date="2025-04" db="UniProtKB">
        <authorList>
            <consortium name="RefSeq"/>
        </authorList>
    </citation>
    <scope>IDENTIFICATION</scope>
</reference>
<gene>
    <name evidence="2 3" type="primary">LOC104593813</name>
</gene>
<dbReference type="eggNOG" id="ENOG502QTVJ">
    <property type="taxonomic scope" value="Eukaryota"/>
</dbReference>
<dbReference type="KEGG" id="nnu:104593813"/>
<organism evidence="1 3">
    <name type="scientific">Nelumbo nucifera</name>
    <name type="common">Sacred lotus</name>
    <dbReference type="NCBI Taxonomy" id="4432"/>
    <lineage>
        <taxon>Eukaryota</taxon>
        <taxon>Viridiplantae</taxon>
        <taxon>Streptophyta</taxon>
        <taxon>Embryophyta</taxon>
        <taxon>Tracheophyta</taxon>
        <taxon>Spermatophyta</taxon>
        <taxon>Magnoliopsida</taxon>
        <taxon>Proteales</taxon>
        <taxon>Nelumbonaceae</taxon>
        <taxon>Nelumbo</taxon>
    </lineage>
</organism>
<accession>A0A1U7ZEM3</accession>
<dbReference type="RefSeq" id="XP_010252131.1">
    <property type="nucleotide sequence ID" value="XM_010253829.1"/>
</dbReference>
<protein>
    <submittedName>
        <fullName evidence="2 3">Uncharacterized protein At3g17950-like</fullName>
    </submittedName>
</protein>
<dbReference type="PANTHER" id="PTHR33544:SF5">
    <property type="entry name" value="DUF4005 DOMAIN-CONTAINING PROTEIN"/>
    <property type="match status" value="1"/>
</dbReference>
<dbReference type="OrthoDB" id="1924128at2759"/>
<proteinExistence type="predicted"/>
<dbReference type="RefSeq" id="XP_010252130.1">
    <property type="nucleotide sequence ID" value="XM_010253828.2"/>
</dbReference>